<dbReference type="PROSITE" id="PS51729">
    <property type="entry name" value="GNAT_YJDJ"/>
    <property type="match status" value="1"/>
</dbReference>
<dbReference type="PANTHER" id="PTHR31435">
    <property type="entry name" value="PROTEIN NATD1"/>
    <property type="match status" value="1"/>
</dbReference>
<dbReference type="SUPFAM" id="SSF55729">
    <property type="entry name" value="Acyl-CoA N-acyltransferases (Nat)"/>
    <property type="match status" value="1"/>
</dbReference>
<accession>A0ABS9SPV3</accession>
<name>A0ABS9SPV3_9BACT</name>
<proteinExistence type="predicted"/>
<dbReference type="Gene3D" id="3.40.630.30">
    <property type="match status" value="1"/>
</dbReference>
<dbReference type="PANTHER" id="PTHR31435:SF10">
    <property type="entry name" value="BSR4717 PROTEIN"/>
    <property type="match status" value="1"/>
</dbReference>
<dbReference type="EMBL" id="JAKWBL010000004">
    <property type="protein sequence ID" value="MCH5600296.1"/>
    <property type="molecule type" value="Genomic_DNA"/>
</dbReference>
<evidence type="ECO:0000313" key="3">
    <source>
        <dbReference type="Proteomes" id="UP001202248"/>
    </source>
</evidence>
<evidence type="ECO:0000259" key="1">
    <source>
        <dbReference type="PROSITE" id="PS51729"/>
    </source>
</evidence>
<evidence type="ECO:0000313" key="2">
    <source>
        <dbReference type="EMBL" id="MCH5600296.1"/>
    </source>
</evidence>
<dbReference type="InterPro" id="IPR016181">
    <property type="entry name" value="Acyl_CoA_acyltransferase"/>
</dbReference>
<dbReference type="InterPro" id="IPR045057">
    <property type="entry name" value="Gcn5-rel_NAT"/>
</dbReference>
<comment type="caution">
    <text evidence="2">The sequence shown here is derived from an EMBL/GenBank/DDBJ whole genome shotgun (WGS) entry which is preliminary data.</text>
</comment>
<organism evidence="2 3">
    <name type="scientific">Niabella ginsengisoli</name>
    <dbReference type="NCBI Taxonomy" id="522298"/>
    <lineage>
        <taxon>Bacteria</taxon>
        <taxon>Pseudomonadati</taxon>
        <taxon>Bacteroidota</taxon>
        <taxon>Chitinophagia</taxon>
        <taxon>Chitinophagales</taxon>
        <taxon>Chitinophagaceae</taxon>
        <taxon>Niabella</taxon>
    </lineage>
</organism>
<dbReference type="InterPro" id="IPR031165">
    <property type="entry name" value="GNAT_YJDJ"/>
</dbReference>
<keyword evidence="3" id="KW-1185">Reference proteome</keyword>
<protein>
    <submittedName>
        <fullName evidence="2">N-acetyltransferase</fullName>
    </submittedName>
</protein>
<feature type="domain" description="N-acetyltransferase" evidence="1">
    <location>
        <begin position="11"/>
        <end position="97"/>
    </location>
</feature>
<dbReference type="Pfam" id="PF14542">
    <property type="entry name" value="Acetyltransf_CG"/>
    <property type="match status" value="1"/>
</dbReference>
<dbReference type="Proteomes" id="UP001202248">
    <property type="component" value="Unassembled WGS sequence"/>
</dbReference>
<reference evidence="2 3" key="1">
    <citation type="submission" date="2022-02" db="EMBL/GenBank/DDBJ databases">
        <authorList>
            <person name="Min J."/>
        </authorList>
    </citation>
    <scope>NUCLEOTIDE SEQUENCE [LARGE SCALE GENOMIC DNA]</scope>
    <source>
        <strain evidence="2 3">GR10-1</strain>
    </source>
</reference>
<gene>
    <name evidence="2" type="ORF">MKP09_21430</name>
</gene>
<dbReference type="RefSeq" id="WP_240832297.1">
    <property type="nucleotide sequence ID" value="NZ_JAKWBL010000004.1"/>
</dbReference>
<sequence length="106" mass="12254">MKPEFENISLKKDDDKKHFELEVNGHTAFIEYDVDEDSIVSLIHTEAPTELAGTGAAAALVEKTFLLLEVENKEIQPFCPYIFAYIKKHPEWKRLVYKGFPGYHRL</sequence>